<dbReference type="EMBL" id="JAELUP010000065">
    <property type="protein sequence ID" value="MBJ6362093.1"/>
    <property type="molecule type" value="Genomic_DNA"/>
</dbReference>
<dbReference type="AlphaFoldDB" id="A0A934MQP0"/>
<organism evidence="2 3">
    <name type="scientific">Paenibacillus roseus</name>
    <dbReference type="NCBI Taxonomy" id="2798579"/>
    <lineage>
        <taxon>Bacteria</taxon>
        <taxon>Bacillati</taxon>
        <taxon>Bacillota</taxon>
        <taxon>Bacilli</taxon>
        <taxon>Bacillales</taxon>
        <taxon>Paenibacillaceae</taxon>
        <taxon>Paenibacillus</taxon>
    </lineage>
</organism>
<accession>A0A934MQP0</accession>
<evidence type="ECO:0000313" key="3">
    <source>
        <dbReference type="Proteomes" id="UP000640274"/>
    </source>
</evidence>
<protein>
    <submittedName>
        <fullName evidence="2">Late control protein</fullName>
    </submittedName>
</protein>
<proteinExistence type="predicted"/>
<dbReference type="SUPFAM" id="SSF69279">
    <property type="entry name" value="Phage tail proteins"/>
    <property type="match status" value="1"/>
</dbReference>
<comment type="caution">
    <text evidence="2">The sequence shown here is derived from an EMBL/GenBank/DDBJ whole genome shotgun (WGS) entry which is preliminary data.</text>
</comment>
<gene>
    <name evidence="2" type="ORF">JFN88_12530</name>
</gene>
<reference evidence="2" key="1">
    <citation type="submission" date="2020-12" db="EMBL/GenBank/DDBJ databases">
        <authorList>
            <person name="Huq M.A."/>
        </authorList>
    </citation>
    <scope>NUCLEOTIDE SEQUENCE</scope>
    <source>
        <strain evidence="2">MAHUQ-46</strain>
    </source>
</reference>
<evidence type="ECO:0000256" key="1">
    <source>
        <dbReference type="SAM" id="MobiDB-lite"/>
    </source>
</evidence>
<feature type="region of interest" description="Disordered" evidence="1">
    <location>
        <begin position="235"/>
        <end position="256"/>
    </location>
</feature>
<keyword evidence="3" id="KW-1185">Reference proteome</keyword>
<sequence length="360" mass="40086">MKPRRAEIELIYEGKNISRDISPYLVSLSFTDNTGKADDLQIVLEDREGKWSNPWLPKAGDKITAKIILYSWYRPGSVHSVPCGTFEVDSINISAPPESVTVRASSLPSNSRLKNERNTKAWEKVTLSQIAKRIGAAAKLKVLFETDDVTYDRIDQTNQTDIAFLVDIADKEGVSVKVTNDAIVLFDDLKYESMVPVRKIERGQSDILSYAFDLNTVDAAYAACTVSYLTTVKPAKKNAKDKPTERKRRPTKKRTKPAKLMIKGSYRIPGKIGPELKLNERVASVAEAIKKAKKALRQKNKEVERGSLTLMGDYVLVQGVTVNLSGFGGFNGKYFIETATHTVSGSGYDVRLELRKVLGY</sequence>
<dbReference type="Pfam" id="PF05954">
    <property type="entry name" value="Phage_GPD"/>
    <property type="match status" value="1"/>
</dbReference>
<dbReference type="RefSeq" id="WP_199019637.1">
    <property type="nucleotide sequence ID" value="NZ_JAELUP010000065.1"/>
</dbReference>
<name>A0A934MQP0_9BACL</name>
<evidence type="ECO:0000313" key="2">
    <source>
        <dbReference type="EMBL" id="MBJ6362093.1"/>
    </source>
</evidence>
<dbReference type="Proteomes" id="UP000640274">
    <property type="component" value="Unassembled WGS sequence"/>
</dbReference>
<feature type="compositionally biased region" description="Basic residues" evidence="1">
    <location>
        <begin position="245"/>
        <end position="256"/>
    </location>
</feature>